<dbReference type="GO" id="GO:0061608">
    <property type="term" value="F:nuclear import signal receptor activity"/>
    <property type="evidence" value="ECO:0007669"/>
    <property type="project" value="EnsemblFungi"/>
</dbReference>
<dbReference type="eggNOG" id="KOG1991">
    <property type="taxonomic scope" value="Eukaryota"/>
</dbReference>
<dbReference type="InterPro" id="IPR011989">
    <property type="entry name" value="ARM-like"/>
</dbReference>
<dbReference type="Proteomes" id="UP000000689">
    <property type="component" value="Chromosome 10"/>
</dbReference>
<dbReference type="EMBL" id="HE580276">
    <property type="protein sequence ID" value="CCD27180.1"/>
    <property type="molecule type" value="Genomic_DNA"/>
</dbReference>
<feature type="domain" description="Importin N-terminal" evidence="8">
    <location>
        <begin position="24"/>
        <end position="103"/>
    </location>
</feature>
<dbReference type="GO" id="GO:0031267">
    <property type="term" value="F:small GTPase binding"/>
    <property type="evidence" value="ECO:0007669"/>
    <property type="project" value="InterPro"/>
</dbReference>
<dbReference type="STRING" id="1071378.G0WHA2"/>
<keyword evidence="4" id="KW-0963">Cytoplasm</keyword>
<proteinExistence type="predicted"/>
<dbReference type="OrthoDB" id="760868at2759"/>
<keyword evidence="3" id="KW-0813">Transport</keyword>
<evidence type="ECO:0000256" key="3">
    <source>
        <dbReference type="ARBA" id="ARBA00022448"/>
    </source>
</evidence>
<dbReference type="RefSeq" id="XP_003672423.1">
    <property type="nucleotide sequence ID" value="XM_003672375.1"/>
</dbReference>
<reference evidence="9 10" key="1">
    <citation type="journal article" date="2011" name="Proc. Natl. Acad. Sci. U.S.A.">
        <title>Evolutionary erosion of yeast sex chromosomes by mating-type switching accidents.</title>
        <authorList>
            <person name="Gordon J.L."/>
            <person name="Armisen D."/>
            <person name="Proux-Wera E."/>
            <person name="Oheigeartaigh S.S."/>
            <person name="Byrne K.P."/>
            <person name="Wolfe K.H."/>
        </authorList>
    </citation>
    <scope>NUCLEOTIDE SEQUENCE [LARGE SCALE GENOMIC DNA]</scope>
    <source>
        <strain evidence="10">ATCC 10597 / BCRC 20456 / CBS 421 / NBRC 0211 / NRRL Y-12639</strain>
    </source>
</reference>
<feature type="region of interest" description="Disordered" evidence="7">
    <location>
        <begin position="959"/>
        <end position="978"/>
    </location>
</feature>
<protein>
    <recommendedName>
        <fullName evidence="8">Importin N-terminal domain-containing protein</fullName>
    </recommendedName>
</protein>
<dbReference type="Pfam" id="PF03810">
    <property type="entry name" value="IBN_N"/>
    <property type="match status" value="1"/>
</dbReference>
<dbReference type="GeneID" id="11494595"/>
<organism evidence="9 10">
    <name type="scientific">Naumovozyma dairenensis (strain ATCC 10597 / BCRC 20456 / CBS 421 / NBRC 0211 / NRRL Y-12639)</name>
    <name type="common">Saccharomyces dairenensis</name>
    <dbReference type="NCBI Taxonomy" id="1071378"/>
    <lineage>
        <taxon>Eukaryota</taxon>
        <taxon>Fungi</taxon>
        <taxon>Dikarya</taxon>
        <taxon>Ascomycota</taxon>
        <taxon>Saccharomycotina</taxon>
        <taxon>Saccharomycetes</taxon>
        <taxon>Saccharomycetales</taxon>
        <taxon>Saccharomycetaceae</taxon>
        <taxon>Naumovozyma</taxon>
    </lineage>
</organism>
<dbReference type="FunFam" id="1.25.10.10:FF:000244">
    <property type="entry name" value="Nonsense-mediated mRNA decay protein"/>
    <property type="match status" value="1"/>
</dbReference>
<evidence type="ECO:0000256" key="5">
    <source>
        <dbReference type="ARBA" id="ARBA00022927"/>
    </source>
</evidence>
<evidence type="ECO:0000256" key="4">
    <source>
        <dbReference type="ARBA" id="ARBA00022490"/>
    </source>
</evidence>
<evidence type="ECO:0000313" key="9">
    <source>
        <dbReference type="EMBL" id="CCD27180.1"/>
    </source>
</evidence>
<keyword evidence="5" id="KW-0653">Protein transport</keyword>
<evidence type="ECO:0000256" key="7">
    <source>
        <dbReference type="SAM" id="MobiDB-lite"/>
    </source>
</evidence>
<dbReference type="AlphaFoldDB" id="G0WHA2"/>
<dbReference type="InterPro" id="IPR001494">
    <property type="entry name" value="Importin-beta_N"/>
</dbReference>
<feature type="compositionally biased region" description="Acidic residues" evidence="7">
    <location>
        <begin position="960"/>
        <end position="978"/>
    </location>
</feature>
<dbReference type="PANTHER" id="PTHR10997:SF18">
    <property type="entry name" value="D-IMPORTIN 7_RANBP7"/>
    <property type="match status" value="1"/>
</dbReference>
<gene>
    <name evidence="9" type="primary">NDAI0J02880</name>
    <name evidence="9" type="ordered locus">NDAI_0J02880</name>
</gene>
<evidence type="ECO:0000259" key="8">
    <source>
        <dbReference type="PROSITE" id="PS50166"/>
    </source>
</evidence>
<dbReference type="SMART" id="SM00913">
    <property type="entry name" value="IBN_N"/>
    <property type="match status" value="1"/>
</dbReference>
<name>G0WHA2_NAUDC</name>
<evidence type="ECO:0000256" key="1">
    <source>
        <dbReference type="ARBA" id="ARBA00004123"/>
    </source>
</evidence>
<dbReference type="Gene3D" id="1.25.10.10">
    <property type="entry name" value="Leucine-rich Repeat Variant"/>
    <property type="match status" value="1"/>
</dbReference>
<keyword evidence="10" id="KW-1185">Reference proteome</keyword>
<keyword evidence="6" id="KW-0539">Nucleus</keyword>
<dbReference type="SUPFAM" id="SSF48371">
    <property type="entry name" value="ARM repeat"/>
    <property type="match status" value="1"/>
</dbReference>
<dbReference type="HOGENOM" id="CLU_004196_0_0_1"/>
<dbReference type="GO" id="GO:0006606">
    <property type="term" value="P:protein import into nucleus"/>
    <property type="evidence" value="ECO:0007669"/>
    <property type="project" value="EnsemblFungi"/>
</dbReference>
<dbReference type="InterPro" id="IPR016024">
    <property type="entry name" value="ARM-type_fold"/>
</dbReference>
<dbReference type="KEGG" id="ndi:NDAI_0J02880"/>
<sequence>MDHNTILQCFAATLDQNFTIRSDAETHLKQFSSNQGFLQICLDIISSNEVDDSIKMAASLYFKNKIATSWNSKSSYASATNTIAINKDEKLLIRDLLIQTMLKCSKNSPRCIKVLKYALSEIILNDYPEKSWESLLPQSFELLSNSNNDIDTINIALICISEVFRTYRWKYNDARQDLEVLIMEYFPSLLTFANDVLFNNGTNMNNQQIGDLTKLVIKTYKFVSYYDLPFVLQRQEFFIPWANFFVTIIQQDLPIEFLNSTANDPSSRSRNPWVKCKKWAMGNIYRLFSRYAVNSITKKFEYNDFKTVFLNEFSPQFLQLLFQQIEKWGNANYWLSDESLYYSLSFFEQCISMNSTWKLISSHYLNILQHIIFPLLTPNEDTLETFENDPQEYIHRNLELWDDDYSPDLAAISFIVTAVHKRSKRTLEPTLDFIIQALQSNMSNGNDITLNNAVQIESSLRMFSSIIDKLTQQDSPYLNHLDGFLKKFVIPFFNSNFAILRTRVCEICSKLNPIDIKDPENRVIIFNGIVSCFNESKDDSLPVNLSAALALQVFIDDNQFKQVVSEYVIPMMERLLQLSNDFETDAISGVMQEFVEQFAEQLQPFGVELMNNLVQQFLKLAIELNEAANFDPNTIINVKDMPDEGDKQMAAIGILSTAISILLSFENSPDIVKNLEQSFYPAAEFILKNNMEDFYRELNEFIENSTFLLRSINPIIWKILELIGDNNKNENSMIPFYLEDFMLSLNNIIIYGKEELCKNEFYTKIIIEIYEKAIQAEENTLDDMKNIFQLSQMMILALGDHLPSIFKEKFLTDVMKAIIEEKEDGLKKHIVFAVTSYNVITASLCSSSPTLTLQFLKQHNCLELFLQLWFTNFIPNYTRVYDIKLSLIAVLNICCNMTTNAFHTLGLESLLDQIGKVVVQLIAKLPIAIKELNDKKREFSNFDANKWDDSNGVFDKAFNDDDEIDENADDDEVNGDEEADDVRKLMDMLEKDNGDDYQFVHSGTFNEADSFDDLEEDPLTESILHNIDAFSLFKESFANLEQNDVTRYQTLMHSLSEEEIQILRHTLSL</sequence>
<dbReference type="OMA" id="WVAKTSW"/>
<dbReference type="GO" id="GO:0005829">
    <property type="term" value="C:cytosol"/>
    <property type="evidence" value="ECO:0007669"/>
    <property type="project" value="TreeGrafter"/>
</dbReference>
<dbReference type="PANTHER" id="PTHR10997">
    <property type="entry name" value="IMPORTIN-7, 8, 11"/>
    <property type="match status" value="1"/>
</dbReference>
<dbReference type="PROSITE" id="PS50166">
    <property type="entry name" value="IMPORTIN_B_NT"/>
    <property type="match status" value="1"/>
</dbReference>
<accession>G0WHA2</accession>
<evidence type="ECO:0000256" key="6">
    <source>
        <dbReference type="ARBA" id="ARBA00023242"/>
    </source>
</evidence>
<evidence type="ECO:0000313" key="10">
    <source>
        <dbReference type="Proteomes" id="UP000000689"/>
    </source>
</evidence>
<evidence type="ECO:0000256" key="2">
    <source>
        <dbReference type="ARBA" id="ARBA00004496"/>
    </source>
</evidence>
<dbReference type="GO" id="GO:0005635">
    <property type="term" value="C:nuclear envelope"/>
    <property type="evidence" value="ECO:0007669"/>
    <property type="project" value="TreeGrafter"/>
</dbReference>
<comment type="subcellular location">
    <subcellularLocation>
        <location evidence="2">Cytoplasm</location>
    </subcellularLocation>
    <subcellularLocation>
        <location evidence="1">Nucleus</location>
    </subcellularLocation>
</comment>